<organism evidence="10 11">
    <name type="scientific">Pygocentrus nattereri</name>
    <name type="common">Red-bellied piranha</name>
    <dbReference type="NCBI Taxonomy" id="42514"/>
    <lineage>
        <taxon>Eukaryota</taxon>
        <taxon>Metazoa</taxon>
        <taxon>Chordata</taxon>
        <taxon>Craniata</taxon>
        <taxon>Vertebrata</taxon>
        <taxon>Euteleostomi</taxon>
        <taxon>Actinopterygii</taxon>
        <taxon>Neopterygii</taxon>
        <taxon>Teleostei</taxon>
        <taxon>Ostariophysi</taxon>
        <taxon>Characiformes</taxon>
        <taxon>Characoidei</taxon>
        <taxon>Pygocentrus</taxon>
    </lineage>
</organism>
<evidence type="ECO:0000256" key="7">
    <source>
        <dbReference type="SAM" id="MobiDB-lite"/>
    </source>
</evidence>
<evidence type="ECO:0000256" key="1">
    <source>
        <dbReference type="ARBA" id="ARBA00004613"/>
    </source>
</evidence>
<evidence type="ECO:0000256" key="5">
    <source>
        <dbReference type="ARBA" id="ARBA00022702"/>
    </source>
</evidence>
<keyword evidence="4" id="KW-0165">Cleavage on pair of basic residues</keyword>
<dbReference type="Gene3D" id="6.10.250.1920">
    <property type="match status" value="1"/>
</dbReference>
<proteinExistence type="inferred from homology"/>
<dbReference type="GO" id="GO:0070093">
    <property type="term" value="P:negative regulation of glucagon secretion"/>
    <property type="evidence" value="ECO:0007669"/>
    <property type="project" value="TreeGrafter"/>
</dbReference>
<dbReference type="GO" id="GO:0017045">
    <property type="term" value="F:corticotropin-releasing hormone activity"/>
    <property type="evidence" value="ECO:0007669"/>
    <property type="project" value="TreeGrafter"/>
</dbReference>
<dbReference type="Proteomes" id="UP001501920">
    <property type="component" value="Chromosome 28"/>
</dbReference>
<feature type="chain" id="PRO_5017344695" description="Corticotropin-releasing factor domain-containing protein" evidence="8">
    <location>
        <begin position="21"/>
        <end position="126"/>
    </location>
</feature>
<dbReference type="GO" id="GO:0032811">
    <property type="term" value="P:negative regulation of epinephrine secretion"/>
    <property type="evidence" value="ECO:0007669"/>
    <property type="project" value="TreeGrafter"/>
</dbReference>
<evidence type="ECO:0000313" key="11">
    <source>
        <dbReference type="Proteomes" id="UP001501920"/>
    </source>
</evidence>
<reference evidence="10" key="2">
    <citation type="submission" date="2025-08" db="UniProtKB">
        <authorList>
            <consortium name="Ensembl"/>
        </authorList>
    </citation>
    <scope>IDENTIFICATION</scope>
</reference>
<dbReference type="InterPro" id="IPR003620">
    <property type="entry name" value="Urocortin_CRF"/>
</dbReference>
<reference evidence="10 11" key="1">
    <citation type="submission" date="2020-10" db="EMBL/GenBank/DDBJ databases">
        <title>Pygocentrus nattereri (red-bellied piranha) genome, fPygNat1, primary haplotype.</title>
        <authorList>
            <person name="Myers G."/>
            <person name="Meyer A."/>
            <person name="Karagic N."/>
            <person name="Pippel M."/>
            <person name="Winkler S."/>
            <person name="Tracey A."/>
            <person name="Wood J."/>
            <person name="Formenti G."/>
            <person name="Howe K."/>
            <person name="Fedrigo O."/>
            <person name="Jarvis E.D."/>
        </authorList>
    </citation>
    <scope>NUCLEOTIDE SEQUENCE [LARGE SCALE GENOMIC DNA]</scope>
</reference>
<evidence type="ECO:0000259" key="9">
    <source>
        <dbReference type="SMART" id="SM00039"/>
    </source>
</evidence>
<feature type="compositionally biased region" description="Polar residues" evidence="7">
    <location>
        <begin position="51"/>
        <end position="60"/>
    </location>
</feature>
<dbReference type="GO" id="GO:0005615">
    <property type="term" value="C:extracellular space"/>
    <property type="evidence" value="ECO:0007669"/>
    <property type="project" value="TreeGrafter"/>
</dbReference>
<dbReference type="GeneTree" id="ENSGT00980000199610"/>
<evidence type="ECO:0000256" key="6">
    <source>
        <dbReference type="ARBA" id="ARBA00022729"/>
    </source>
</evidence>
<keyword evidence="5" id="KW-0372">Hormone</keyword>
<dbReference type="AlphaFoldDB" id="A0A3B4BUQ3"/>
<keyword evidence="11" id="KW-1185">Reference proteome</keyword>
<dbReference type="STRING" id="42514.ENSPNAP00000002224"/>
<dbReference type="PRINTS" id="PR01612">
    <property type="entry name" value="CRFFAMILY"/>
</dbReference>
<dbReference type="Pfam" id="PF00473">
    <property type="entry name" value="CRF"/>
    <property type="match status" value="1"/>
</dbReference>
<feature type="compositionally biased region" description="Basic and acidic residues" evidence="7">
    <location>
        <begin position="63"/>
        <end position="76"/>
    </location>
</feature>
<dbReference type="InterPro" id="IPR000187">
    <property type="entry name" value="CRF"/>
</dbReference>
<gene>
    <name evidence="10" type="primary">UTS2B</name>
</gene>
<evidence type="ECO:0000256" key="2">
    <source>
        <dbReference type="ARBA" id="ARBA00009287"/>
    </source>
</evidence>
<evidence type="ECO:0000256" key="3">
    <source>
        <dbReference type="ARBA" id="ARBA00022525"/>
    </source>
</evidence>
<dbReference type="PANTHER" id="PTHR15035:SF9">
    <property type="entry name" value="CORTICOLIBERIN"/>
    <property type="match status" value="1"/>
</dbReference>
<keyword evidence="3" id="KW-0964">Secreted</keyword>
<protein>
    <recommendedName>
        <fullName evidence="9">Corticotropin-releasing factor domain-containing protein</fullName>
    </recommendedName>
</protein>
<dbReference type="SMART" id="SM00039">
    <property type="entry name" value="CRF"/>
    <property type="match status" value="1"/>
</dbReference>
<name>A0A3B4BUQ3_PYGNA</name>
<comment type="subcellular location">
    <subcellularLocation>
        <location evidence="1">Secreted</location>
    </subcellularLocation>
</comment>
<keyword evidence="6 8" id="KW-0732">Signal</keyword>
<sequence>MRITAHFLIHSALLLSGLWSAHPTAVHRSSILGAIHHADSADSFTGEPGSTFLTEQNTGVKNAETRGEGLEREKRLTGNKPTSLDLTFHMLRKLMETSRAERMSQKAKINKHLLKTLGKRSSQLFV</sequence>
<comment type="similarity">
    <text evidence="2">Belongs to the sauvagine/corticotropin-releasing factor/urotensin I family.</text>
</comment>
<feature type="signal peptide" evidence="8">
    <location>
        <begin position="1"/>
        <end position="20"/>
    </location>
</feature>
<dbReference type="Ensembl" id="ENSPNAT00000010811.2">
    <property type="protein sequence ID" value="ENSPNAP00000002224.1"/>
    <property type="gene ID" value="ENSPNAG00000008654.2"/>
</dbReference>
<dbReference type="PANTHER" id="PTHR15035">
    <property type="entry name" value="CORTICOLIBERIN/UROCORTIN"/>
    <property type="match status" value="1"/>
</dbReference>
<reference evidence="10" key="3">
    <citation type="submission" date="2025-09" db="UniProtKB">
        <authorList>
            <consortium name="Ensembl"/>
        </authorList>
    </citation>
    <scope>IDENTIFICATION</scope>
</reference>
<dbReference type="GO" id="GO:0051464">
    <property type="term" value="P:positive regulation of cortisol secretion"/>
    <property type="evidence" value="ECO:0007669"/>
    <property type="project" value="TreeGrafter"/>
</dbReference>
<evidence type="ECO:0000256" key="8">
    <source>
        <dbReference type="SAM" id="SignalP"/>
    </source>
</evidence>
<evidence type="ECO:0000313" key="10">
    <source>
        <dbReference type="Ensembl" id="ENSPNAP00000002224.1"/>
    </source>
</evidence>
<accession>A0A3B4BUQ3</accession>
<evidence type="ECO:0000256" key="4">
    <source>
        <dbReference type="ARBA" id="ARBA00022685"/>
    </source>
</evidence>
<feature type="region of interest" description="Disordered" evidence="7">
    <location>
        <begin position="47"/>
        <end position="81"/>
    </location>
</feature>
<feature type="domain" description="Corticotropin-releasing factor" evidence="9">
    <location>
        <begin position="78"/>
        <end position="117"/>
    </location>
</feature>